<evidence type="ECO:0000256" key="4">
    <source>
        <dbReference type="PROSITE-ProRule" id="PRU00284"/>
    </source>
</evidence>
<dbReference type="Pfam" id="PF00015">
    <property type="entry name" value="MCPsignal"/>
    <property type="match status" value="1"/>
</dbReference>
<dbReference type="SMART" id="SM00304">
    <property type="entry name" value="HAMP"/>
    <property type="match status" value="2"/>
</dbReference>
<dbReference type="KEGG" id="cmb:CSW64_00875"/>
<keyword evidence="4" id="KW-0807">Transducer</keyword>
<keyword evidence="2" id="KW-0145">Chemotaxis</keyword>
<comment type="similarity">
    <text evidence="3">Belongs to the methyl-accepting chemotaxis (MCP) protein family.</text>
</comment>
<dbReference type="Gene3D" id="6.10.340.10">
    <property type="match status" value="1"/>
</dbReference>
<feature type="domain" description="Methyl-accepting transducer" evidence="7">
    <location>
        <begin position="355"/>
        <end position="584"/>
    </location>
</feature>
<feature type="transmembrane region" description="Helical" evidence="6">
    <location>
        <begin position="12"/>
        <end position="36"/>
    </location>
</feature>
<dbReference type="PROSITE" id="PS50885">
    <property type="entry name" value="HAMP"/>
    <property type="match status" value="2"/>
</dbReference>
<dbReference type="GO" id="GO:0007165">
    <property type="term" value="P:signal transduction"/>
    <property type="evidence" value="ECO:0007669"/>
    <property type="project" value="UniProtKB-KW"/>
</dbReference>
<accession>A0A2D2ASS3</accession>
<protein>
    <submittedName>
        <fullName evidence="9">Chemotaxis protein</fullName>
    </submittedName>
</protein>
<evidence type="ECO:0000256" key="1">
    <source>
        <dbReference type="ARBA" id="ARBA00004370"/>
    </source>
</evidence>
<proteinExistence type="inferred from homology"/>
<dbReference type="GO" id="GO:0006935">
    <property type="term" value="P:chemotaxis"/>
    <property type="evidence" value="ECO:0007669"/>
    <property type="project" value="UniProtKB-KW"/>
</dbReference>
<dbReference type="PROSITE" id="PS50111">
    <property type="entry name" value="CHEMOTAXIS_TRANSDUC_2"/>
    <property type="match status" value="1"/>
</dbReference>
<dbReference type="InterPro" id="IPR003660">
    <property type="entry name" value="HAMP_dom"/>
</dbReference>
<dbReference type="PANTHER" id="PTHR43531:SF11">
    <property type="entry name" value="METHYL-ACCEPTING CHEMOTAXIS PROTEIN 3"/>
    <property type="match status" value="1"/>
</dbReference>
<feature type="transmembrane region" description="Helical" evidence="6">
    <location>
        <begin position="193"/>
        <end position="219"/>
    </location>
</feature>
<evidence type="ECO:0000259" key="7">
    <source>
        <dbReference type="PROSITE" id="PS50111"/>
    </source>
</evidence>
<gene>
    <name evidence="9" type="ORF">CSW64_00875</name>
</gene>
<dbReference type="InterPro" id="IPR051310">
    <property type="entry name" value="MCP_chemotaxis"/>
</dbReference>
<dbReference type="PANTHER" id="PTHR43531">
    <property type="entry name" value="PROTEIN ICFG"/>
    <property type="match status" value="1"/>
</dbReference>
<dbReference type="Gene3D" id="1.10.287.950">
    <property type="entry name" value="Methyl-accepting chemotaxis protein"/>
    <property type="match status" value="1"/>
</dbReference>
<keyword evidence="6" id="KW-0472">Membrane</keyword>
<feature type="domain" description="HAMP" evidence="8">
    <location>
        <begin position="217"/>
        <end position="270"/>
    </location>
</feature>
<name>A0A2D2ASS3_9CAUL</name>
<reference evidence="9 10" key="1">
    <citation type="submission" date="2017-10" db="EMBL/GenBank/DDBJ databases">
        <title>Genome sequence of Caulobacter mirabilis FWC38.</title>
        <authorList>
            <person name="Fiebig A."/>
            <person name="Crosson S."/>
        </authorList>
    </citation>
    <scope>NUCLEOTIDE SEQUENCE [LARGE SCALE GENOMIC DNA]</scope>
    <source>
        <strain evidence="9 10">FWC 38</strain>
    </source>
</reference>
<evidence type="ECO:0000256" key="6">
    <source>
        <dbReference type="SAM" id="Phobius"/>
    </source>
</evidence>
<keyword evidence="6" id="KW-1133">Transmembrane helix</keyword>
<evidence type="ECO:0000256" key="2">
    <source>
        <dbReference type="ARBA" id="ARBA00022500"/>
    </source>
</evidence>
<dbReference type="SUPFAM" id="SSF58104">
    <property type="entry name" value="Methyl-accepting chemotaxis protein (MCP) signaling domain"/>
    <property type="match status" value="1"/>
</dbReference>
<dbReference type="OrthoDB" id="354287at2"/>
<dbReference type="SMART" id="SM00283">
    <property type="entry name" value="MA"/>
    <property type="match status" value="1"/>
</dbReference>
<dbReference type="RefSeq" id="WP_150131298.1">
    <property type="nucleotide sequence ID" value="NZ_CP024201.1"/>
</dbReference>
<dbReference type="GO" id="GO:0016020">
    <property type="term" value="C:membrane"/>
    <property type="evidence" value="ECO:0007669"/>
    <property type="project" value="UniProtKB-SubCell"/>
</dbReference>
<keyword evidence="10" id="KW-1185">Reference proteome</keyword>
<evidence type="ECO:0000256" key="5">
    <source>
        <dbReference type="SAM" id="MobiDB-lite"/>
    </source>
</evidence>
<feature type="region of interest" description="Disordered" evidence="5">
    <location>
        <begin position="277"/>
        <end position="298"/>
    </location>
</feature>
<dbReference type="Proteomes" id="UP000228945">
    <property type="component" value="Chromosome"/>
</dbReference>
<evidence type="ECO:0000313" key="9">
    <source>
        <dbReference type="EMBL" id="ATQ41060.1"/>
    </source>
</evidence>
<feature type="compositionally biased region" description="Basic and acidic residues" evidence="5">
    <location>
        <begin position="277"/>
        <end position="293"/>
    </location>
</feature>
<evidence type="ECO:0000259" key="8">
    <source>
        <dbReference type="PROSITE" id="PS50885"/>
    </source>
</evidence>
<feature type="domain" description="HAMP" evidence="8">
    <location>
        <begin position="298"/>
        <end position="350"/>
    </location>
</feature>
<sequence length="615" mass="64932">MRMPRLNDAPLAVKVGLAPLIGVIALALVAGGSWWMNHSQRTVLTHVVERDVPEALKLASISQRITAAHGELYRLTTGKLAEIEPDKIPERASKLSAEITDIRKDVDAAAKAAVDPANKKQLQALSQELSSYQDAVELVTGMLDADATTAAQFTVPFEEAYVQMNAVLAKAVDSSRAASVARAQKSVADAETIGAIATALVVLALLTVASVAVFLVLAIRKGVIQIAGATERLAGGDNQVSLDGLKRADELGAIVKSLVVFRDNQLRLAELHENEQAAASDREAARAEQERARAASAQEQAEVVDGLAEGLRRLTGGDLTYRLDRPFAPAYETLRADFNATVVQLSEIMGVIATRANGIEMASGESSAAADDLSRRTETQAANLQETATTLNEITDAVSRTAEGAVEADRMVAETGETARESGDVVRRAVAAMAQIEASSKQIGQITGVIDEIAFQTNLLALNAGVEAARAGDAGKGFAVVAQEVRALAQRSAEAAKEIKALIASSSGQIDTGAGLVGEAGQALERIVTRVADVTRLISQISGSVREQSNGLKEVNIAVNRMDQITQQNAAMVEQSTAASHAMRQEAEQLGVMVRQFKVADQVIHRAPADSRYAA</sequence>
<dbReference type="InterPro" id="IPR004089">
    <property type="entry name" value="MCPsignal_dom"/>
</dbReference>
<dbReference type="FunFam" id="1.10.287.950:FF:000001">
    <property type="entry name" value="Methyl-accepting chemotaxis sensory transducer"/>
    <property type="match status" value="1"/>
</dbReference>
<comment type="subcellular location">
    <subcellularLocation>
        <location evidence="1">Membrane</location>
    </subcellularLocation>
</comment>
<dbReference type="AlphaFoldDB" id="A0A2D2ASS3"/>
<keyword evidence="6" id="KW-0812">Transmembrane</keyword>
<evidence type="ECO:0000313" key="10">
    <source>
        <dbReference type="Proteomes" id="UP000228945"/>
    </source>
</evidence>
<organism evidence="9 10">
    <name type="scientific">Caulobacter mirabilis</name>
    <dbReference type="NCBI Taxonomy" id="69666"/>
    <lineage>
        <taxon>Bacteria</taxon>
        <taxon>Pseudomonadati</taxon>
        <taxon>Pseudomonadota</taxon>
        <taxon>Alphaproteobacteria</taxon>
        <taxon>Caulobacterales</taxon>
        <taxon>Caulobacteraceae</taxon>
        <taxon>Caulobacter</taxon>
    </lineage>
</organism>
<dbReference type="Pfam" id="PF00672">
    <property type="entry name" value="HAMP"/>
    <property type="match status" value="1"/>
</dbReference>
<evidence type="ECO:0000256" key="3">
    <source>
        <dbReference type="ARBA" id="ARBA00029447"/>
    </source>
</evidence>
<dbReference type="CDD" id="cd11386">
    <property type="entry name" value="MCP_signal"/>
    <property type="match status" value="1"/>
</dbReference>
<dbReference type="EMBL" id="CP024201">
    <property type="protein sequence ID" value="ATQ41060.1"/>
    <property type="molecule type" value="Genomic_DNA"/>
</dbReference>